<gene>
    <name evidence="1" type="ORF">BpHYR1_016212</name>
</gene>
<evidence type="ECO:0000313" key="1">
    <source>
        <dbReference type="EMBL" id="RNA22925.1"/>
    </source>
</evidence>
<comment type="caution">
    <text evidence="1">The sequence shown here is derived from an EMBL/GenBank/DDBJ whole genome shotgun (WGS) entry which is preliminary data.</text>
</comment>
<keyword evidence="2" id="KW-1185">Reference proteome</keyword>
<name>A0A3M7RI12_BRAPC</name>
<dbReference type="Proteomes" id="UP000276133">
    <property type="component" value="Unassembled WGS sequence"/>
</dbReference>
<organism evidence="1 2">
    <name type="scientific">Brachionus plicatilis</name>
    <name type="common">Marine rotifer</name>
    <name type="synonym">Brachionus muelleri</name>
    <dbReference type="NCBI Taxonomy" id="10195"/>
    <lineage>
        <taxon>Eukaryota</taxon>
        <taxon>Metazoa</taxon>
        <taxon>Spiralia</taxon>
        <taxon>Gnathifera</taxon>
        <taxon>Rotifera</taxon>
        <taxon>Eurotatoria</taxon>
        <taxon>Monogononta</taxon>
        <taxon>Pseudotrocha</taxon>
        <taxon>Ploima</taxon>
        <taxon>Brachionidae</taxon>
        <taxon>Brachionus</taxon>
    </lineage>
</organism>
<reference evidence="1 2" key="1">
    <citation type="journal article" date="2018" name="Sci. Rep.">
        <title>Genomic signatures of local adaptation to the degree of environmental predictability in rotifers.</title>
        <authorList>
            <person name="Franch-Gras L."/>
            <person name="Hahn C."/>
            <person name="Garcia-Roger E.M."/>
            <person name="Carmona M.J."/>
            <person name="Serra M."/>
            <person name="Gomez A."/>
        </authorList>
    </citation>
    <scope>NUCLEOTIDE SEQUENCE [LARGE SCALE GENOMIC DNA]</scope>
    <source>
        <strain evidence="1">HYR1</strain>
    </source>
</reference>
<sequence>MTVINLFNKMMTASDYDILQFVNTRKNNEIKIILIFLFKESIIPTLHDFLKRRYVFASKIDVKNILKISSKFSIPNYLVLFTDIN</sequence>
<accession>A0A3M7RI12</accession>
<dbReference type="EMBL" id="REGN01003375">
    <property type="protein sequence ID" value="RNA22925.1"/>
    <property type="molecule type" value="Genomic_DNA"/>
</dbReference>
<proteinExistence type="predicted"/>
<evidence type="ECO:0000313" key="2">
    <source>
        <dbReference type="Proteomes" id="UP000276133"/>
    </source>
</evidence>
<protein>
    <submittedName>
        <fullName evidence="1">Uncharacterized protein</fullName>
    </submittedName>
</protein>
<dbReference type="AlphaFoldDB" id="A0A3M7RI12"/>